<dbReference type="PANTHER" id="PTHR10961">
    <property type="entry name" value="PEROXISOMAL SARCOSINE OXIDASE"/>
    <property type="match status" value="1"/>
</dbReference>
<evidence type="ECO:0000259" key="6">
    <source>
        <dbReference type="Pfam" id="PF01266"/>
    </source>
</evidence>
<comment type="cofactor">
    <cofactor evidence="1">
        <name>FAD</name>
        <dbReference type="ChEBI" id="CHEBI:57692"/>
    </cofactor>
</comment>
<proteinExistence type="inferred from homology"/>
<evidence type="ECO:0000256" key="4">
    <source>
        <dbReference type="ARBA" id="ARBA00022827"/>
    </source>
</evidence>
<sequence>MISKARMVVPGGSFEGCDGWASPMVAQDRDVIHFTFSPAPLLMVSRTKDRIKKAAAAMELGGQAPVWLTLAQTNVKYSTNFTDDFMMFEDTTAGVMRADRCVAAVQRLYREAGGRVLDEWPVDKVEPGRPLITLKGPRGDVQARALVICTGPWAATVLEPLGVRLPLRSVRTQALFWKNKKFPSASFVDLTTSNYLYGLPALDSADCYKVGQHTGVVTTPGDADPDLSSLTESTLPYFNRFFPLDGDKPSGTERCWYTVSPDGECIMDRCPKHPNIIFATGFTGTGFKLAPTVGNILAGMVLGRDHGFDVSPFGAARFDNFKTQYRLNSKY</sequence>
<evidence type="ECO:0000256" key="2">
    <source>
        <dbReference type="ARBA" id="ARBA00010989"/>
    </source>
</evidence>
<dbReference type="AlphaFoldDB" id="A0A8J8WF26"/>
<feature type="domain" description="FAD dependent oxidoreductase" evidence="6">
    <location>
        <begin position="32"/>
        <end position="298"/>
    </location>
</feature>
<protein>
    <submittedName>
        <fullName evidence="7">Peroxisomal sarcosine oxidase</fullName>
    </submittedName>
</protein>
<keyword evidence="3" id="KW-0285">Flavoprotein</keyword>
<keyword evidence="4" id="KW-0274">FAD</keyword>
<dbReference type="SUPFAM" id="SSF51905">
    <property type="entry name" value="FAD/NAD(P)-binding domain"/>
    <property type="match status" value="1"/>
</dbReference>
<keyword evidence="5" id="KW-0560">Oxidoreductase</keyword>
<evidence type="ECO:0000256" key="1">
    <source>
        <dbReference type="ARBA" id="ARBA00001974"/>
    </source>
</evidence>
<reference evidence="7" key="1">
    <citation type="submission" date="2020-07" db="EMBL/GenBank/DDBJ databases">
        <title>The High-quality genome of the commercially important snow crab, Chionoecetes opilio.</title>
        <authorList>
            <person name="Jeong J.-H."/>
            <person name="Ryu S."/>
        </authorList>
    </citation>
    <scope>NUCLEOTIDE SEQUENCE</scope>
    <source>
        <strain evidence="7">MADBK_172401_WGS</strain>
        <tissue evidence="7">Digestive gland</tissue>
    </source>
</reference>
<evidence type="ECO:0000313" key="8">
    <source>
        <dbReference type="Proteomes" id="UP000770661"/>
    </source>
</evidence>
<keyword evidence="8" id="KW-1185">Reference proteome</keyword>
<evidence type="ECO:0000313" key="7">
    <source>
        <dbReference type="EMBL" id="KAG0699630.1"/>
    </source>
</evidence>
<dbReference type="OrthoDB" id="424974at2759"/>
<comment type="caution">
    <text evidence="7">The sequence shown here is derived from an EMBL/GenBank/DDBJ whole genome shotgun (WGS) entry which is preliminary data.</text>
</comment>
<evidence type="ECO:0000256" key="5">
    <source>
        <dbReference type="ARBA" id="ARBA00023002"/>
    </source>
</evidence>
<dbReference type="GO" id="GO:0050660">
    <property type="term" value="F:flavin adenine dinucleotide binding"/>
    <property type="evidence" value="ECO:0007669"/>
    <property type="project" value="InterPro"/>
</dbReference>
<comment type="similarity">
    <text evidence="2">Belongs to the MSOX/MTOX family.</text>
</comment>
<organism evidence="7 8">
    <name type="scientific">Chionoecetes opilio</name>
    <name type="common">Atlantic snow crab</name>
    <name type="synonym">Cancer opilio</name>
    <dbReference type="NCBI Taxonomy" id="41210"/>
    <lineage>
        <taxon>Eukaryota</taxon>
        <taxon>Metazoa</taxon>
        <taxon>Ecdysozoa</taxon>
        <taxon>Arthropoda</taxon>
        <taxon>Crustacea</taxon>
        <taxon>Multicrustacea</taxon>
        <taxon>Malacostraca</taxon>
        <taxon>Eumalacostraca</taxon>
        <taxon>Eucarida</taxon>
        <taxon>Decapoda</taxon>
        <taxon>Pleocyemata</taxon>
        <taxon>Brachyura</taxon>
        <taxon>Eubrachyura</taxon>
        <taxon>Majoidea</taxon>
        <taxon>Majidae</taxon>
        <taxon>Chionoecetes</taxon>
    </lineage>
</organism>
<dbReference type="GO" id="GO:0005777">
    <property type="term" value="C:peroxisome"/>
    <property type="evidence" value="ECO:0007669"/>
    <property type="project" value="TreeGrafter"/>
</dbReference>
<dbReference type="GO" id="GO:0050031">
    <property type="term" value="F:L-pipecolate oxidase activity"/>
    <property type="evidence" value="ECO:0007669"/>
    <property type="project" value="TreeGrafter"/>
</dbReference>
<dbReference type="Gene3D" id="3.50.50.60">
    <property type="entry name" value="FAD/NAD(P)-binding domain"/>
    <property type="match status" value="1"/>
</dbReference>
<dbReference type="GO" id="GO:0033514">
    <property type="term" value="P:L-lysine catabolic process to acetyl-CoA via L-pipecolate"/>
    <property type="evidence" value="ECO:0007669"/>
    <property type="project" value="TreeGrafter"/>
</dbReference>
<evidence type="ECO:0000256" key="3">
    <source>
        <dbReference type="ARBA" id="ARBA00022630"/>
    </source>
</evidence>
<dbReference type="Gene3D" id="3.30.9.10">
    <property type="entry name" value="D-Amino Acid Oxidase, subunit A, domain 2"/>
    <property type="match status" value="1"/>
</dbReference>
<dbReference type="SUPFAM" id="SSF54373">
    <property type="entry name" value="FAD-linked reductases, C-terminal domain"/>
    <property type="match status" value="1"/>
</dbReference>
<dbReference type="InterPro" id="IPR006076">
    <property type="entry name" value="FAD-dep_OxRdtase"/>
</dbReference>
<dbReference type="InterPro" id="IPR036188">
    <property type="entry name" value="FAD/NAD-bd_sf"/>
</dbReference>
<dbReference type="InterPro" id="IPR045170">
    <property type="entry name" value="MTOX"/>
</dbReference>
<accession>A0A8J8WF26</accession>
<dbReference type="Pfam" id="PF01266">
    <property type="entry name" value="DAO"/>
    <property type="match status" value="1"/>
</dbReference>
<dbReference type="EMBL" id="JACEEZ010025567">
    <property type="protein sequence ID" value="KAG0699630.1"/>
    <property type="molecule type" value="Genomic_DNA"/>
</dbReference>
<name>A0A8J8WF26_CHIOP</name>
<dbReference type="PANTHER" id="PTHR10961:SF46">
    <property type="entry name" value="PEROXISOMAL SARCOSINE OXIDASE"/>
    <property type="match status" value="1"/>
</dbReference>
<dbReference type="GO" id="GO:0008115">
    <property type="term" value="F:sarcosine oxidase activity"/>
    <property type="evidence" value="ECO:0007669"/>
    <property type="project" value="TreeGrafter"/>
</dbReference>
<dbReference type="Proteomes" id="UP000770661">
    <property type="component" value="Unassembled WGS sequence"/>
</dbReference>
<gene>
    <name evidence="7" type="primary">Pipox_1</name>
    <name evidence="7" type="ORF">GWK47_025771</name>
</gene>